<evidence type="ECO:0000256" key="6">
    <source>
        <dbReference type="RuleBase" id="RU003682"/>
    </source>
</evidence>
<dbReference type="GO" id="GO:0016705">
    <property type="term" value="F:oxidoreductase activity, acting on paired donors, with incorporation or reduction of molecular oxygen"/>
    <property type="evidence" value="ECO:0007669"/>
    <property type="project" value="UniProtKB-ARBA"/>
</dbReference>
<evidence type="ECO:0000256" key="1">
    <source>
        <dbReference type="ARBA" id="ARBA00022723"/>
    </source>
</evidence>
<dbReference type="InterPro" id="IPR044861">
    <property type="entry name" value="IPNS-like_FE2OG_OXY"/>
</dbReference>
<dbReference type="Pfam" id="PF03171">
    <property type="entry name" value="2OG-FeII_Oxy"/>
    <property type="match status" value="1"/>
</dbReference>
<keyword evidence="1 6" id="KW-0479">Metal-binding</keyword>
<dbReference type="FunFam" id="2.60.120.330:FF:000017">
    <property type="entry name" value="2-oxoglutarate-dependent dioxygenase DAO"/>
    <property type="match status" value="1"/>
</dbReference>
<accession>A0A5B6ZXP3</accession>
<dbReference type="GO" id="GO:0016740">
    <property type="term" value="F:transferase activity"/>
    <property type="evidence" value="ECO:0007669"/>
    <property type="project" value="UniProtKB-KW"/>
</dbReference>
<evidence type="ECO:0000256" key="4">
    <source>
        <dbReference type="ARBA" id="ARBA00074102"/>
    </source>
</evidence>
<keyword evidence="6" id="KW-0560">Oxidoreductase</keyword>
<evidence type="ECO:0000256" key="2">
    <source>
        <dbReference type="ARBA" id="ARBA00023004"/>
    </source>
</evidence>
<evidence type="ECO:0000259" key="7">
    <source>
        <dbReference type="PROSITE" id="PS51471"/>
    </source>
</evidence>
<keyword evidence="8" id="KW-0223">Dioxygenase</keyword>
<sequence length="309" mass="33859">MVVGGTTTTTTTTIPVIDLQDFPGQSAKMIEACKEWGCFRLDNHDNILPASLMSEMKAVVRSLLDLPMEIKRRNTDVITGSGYMAPSQVNRLYEALGIYDLASSQALDAFCTQLDASPHQRETIVKYAQAIHELAMDIGHKLAEGMGLASTVSFEGWPCQFRINKYNFTPETVGSSGVQIHTDSGFLTILQDDENVGGLEVMDKSGTFVAVDPLPDTLLVNLGDIATAWSNGRLCNVKHRVQCKEATIRVSIASFLLGPKEAAVEAPPEFVDSEHPRLYVPFTYEDYRKLRFSTNLHAGEALALVLANS</sequence>
<dbReference type="SUPFAM" id="SSF51197">
    <property type="entry name" value="Clavaminate synthase-like"/>
    <property type="match status" value="1"/>
</dbReference>
<evidence type="ECO:0000256" key="3">
    <source>
        <dbReference type="ARBA" id="ARBA00054658"/>
    </source>
</evidence>
<dbReference type="InterPro" id="IPR005123">
    <property type="entry name" value="Oxoglu/Fe-dep_dioxygenase_dom"/>
</dbReference>
<dbReference type="PROSITE" id="PS51471">
    <property type="entry name" value="FE2OG_OXY"/>
    <property type="match status" value="1"/>
</dbReference>
<keyword evidence="2 6" id="KW-0408">Iron</keyword>
<proteinExistence type="inferred from homology"/>
<dbReference type="GO" id="GO:0046872">
    <property type="term" value="F:metal ion binding"/>
    <property type="evidence" value="ECO:0007669"/>
    <property type="project" value="UniProtKB-KW"/>
</dbReference>
<protein>
    <recommendedName>
        <fullName evidence="4">2-oxoglutarate-dependent dioxygenase DAO</fullName>
    </recommendedName>
    <alternativeName>
        <fullName evidence="5">Protein DIOXYGENASE FOR AUXIN OXIDATION</fullName>
    </alternativeName>
</protein>
<dbReference type="AlphaFoldDB" id="A0A5B6ZXP3"/>
<dbReference type="PANTHER" id="PTHR47990">
    <property type="entry name" value="2-OXOGLUTARATE (2OG) AND FE(II)-DEPENDENT OXYGENASE SUPERFAMILY PROTEIN-RELATED"/>
    <property type="match status" value="1"/>
</dbReference>
<dbReference type="Pfam" id="PF14226">
    <property type="entry name" value="DIOX_N"/>
    <property type="match status" value="1"/>
</dbReference>
<keyword evidence="8" id="KW-0808">Transferase</keyword>
<evidence type="ECO:0000256" key="5">
    <source>
        <dbReference type="ARBA" id="ARBA00076740"/>
    </source>
</evidence>
<name>A0A5B6ZXP3_DAVIN</name>
<dbReference type="Gene3D" id="2.60.120.330">
    <property type="entry name" value="B-lactam Antibiotic, Isopenicillin N Synthase, Chain"/>
    <property type="match status" value="1"/>
</dbReference>
<dbReference type="GO" id="GO:0051213">
    <property type="term" value="F:dioxygenase activity"/>
    <property type="evidence" value="ECO:0007669"/>
    <property type="project" value="UniProtKB-KW"/>
</dbReference>
<comment type="similarity">
    <text evidence="6">Belongs to the iron/ascorbate-dependent oxidoreductase family.</text>
</comment>
<organism evidence="8">
    <name type="scientific">Davidia involucrata</name>
    <name type="common">Dove tree</name>
    <dbReference type="NCBI Taxonomy" id="16924"/>
    <lineage>
        <taxon>Eukaryota</taxon>
        <taxon>Viridiplantae</taxon>
        <taxon>Streptophyta</taxon>
        <taxon>Embryophyta</taxon>
        <taxon>Tracheophyta</taxon>
        <taxon>Spermatophyta</taxon>
        <taxon>Magnoliopsida</taxon>
        <taxon>eudicotyledons</taxon>
        <taxon>Gunneridae</taxon>
        <taxon>Pentapetalae</taxon>
        <taxon>asterids</taxon>
        <taxon>Cornales</taxon>
        <taxon>Nyssaceae</taxon>
        <taxon>Davidia</taxon>
    </lineage>
</organism>
<comment type="function">
    <text evidence="3">2-oxoglutarate-dependent dioxygenase essential for auxin catabolism and maintenance of auxin homeostasis in reproductive organs. Catalyzes the irreversible oxidation of indole-3-acetic acid (IAA) to the biologically inactive 2-oxoindole-3-acetic acid (OxIAA).</text>
</comment>
<gene>
    <name evidence="8" type="ORF">Din_017749</name>
</gene>
<dbReference type="EMBL" id="GHES01017749">
    <property type="protein sequence ID" value="MPA48308.1"/>
    <property type="molecule type" value="Transcribed_RNA"/>
</dbReference>
<evidence type="ECO:0000313" key="8">
    <source>
        <dbReference type="EMBL" id="MPA48308.1"/>
    </source>
</evidence>
<dbReference type="InterPro" id="IPR050231">
    <property type="entry name" value="Iron_ascorbate_oxido_reductase"/>
</dbReference>
<reference evidence="8" key="1">
    <citation type="submission" date="2019-08" db="EMBL/GenBank/DDBJ databases">
        <title>Reference gene set and small RNA set construction with multiple tissues from Davidia involucrata Baill.</title>
        <authorList>
            <person name="Yang H."/>
            <person name="Zhou C."/>
            <person name="Li G."/>
            <person name="Wang J."/>
            <person name="Gao P."/>
            <person name="Wang M."/>
            <person name="Wang R."/>
            <person name="Zhao Y."/>
        </authorList>
    </citation>
    <scope>NUCLEOTIDE SEQUENCE</scope>
    <source>
        <tissue evidence="8">Mixed with DoveR01_LX</tissue>
    </source>
</reference>
<dbReference type="InterPro" id="IPR026992">
    <property type="entry name" value="DIOX_N"/>
</dbReference>
<dbReference type="InterPro" id="IPR027443">
    <property type="entry name" value="IPNS-like_sf"/>
</dbReference>
<feature type="domain" description="Fe2OG dioxygenase" evidence="7">
    <location>
        <begin position="155"/>
        <end position="259"/>
    </location>
</feature>